<evidence type="ECO:0000256" key="1">
    <source>
        <dbReference type="SAM" id="MobiDB-lite"/>
    </source>
</evidence>
<feature type="region of interest" description="Disordered" evidence="1">
    <location>
        <begin position="49"/>
        <end position="76"/>
    </location>
</feature>
<keyword evidence="3" id="KW-1185">Reference proteome</keyword>
<name>A0A9N9X7U9_DIABA</name>
<organism evidence="2 3">
    <name type="scientific">Diabrotica balteata</name>
    <name type="common">Banded cucumber beetle</name>
    <dbReference type="NCBI Taxonomy" id="107213"/>
    <lineage>
        <taxon>Eukaryota</taxon>
        <taxon>Metazoa</taxon>
        <taxon>Ecdysozoa</taxon>
        <taxon>Arthropoda</taxon>
        <taxon>Hexapoda</taxon>
        <taxon>Insecta</taxon>
        <taxon>Pterygota</taxon>
        <taxon>Neoptera</taxon>
        <taxon>Endopterygota</taxon>
        <taxon>Coleoptera</taxon>
        <taxon>Polyphaga</taxon>
        <taxon>Cucujiformia</taxon>
        <taxon>Chrysomeloidea</taxon>
        <taxon>Chrysomelidae</taxon>
        <taxon>Galerucinae</taxon>
        <taxon>Diabroticina</taxon>
        <taxon>Diabroticites</taxon>
        <taxon>Diabrotica</taxon>
    </lineage>
</organism>
<evidence type="ECO:0000313" key="2">
    <source>
        <dbReference type="EMBL" id="CAG9828341.1"/>
    </source>
</evidence>
<dbReference type="Proteomes" id="UP001153709">
    <property type="component" value="Chromosome 10"/>
</dbReference>
<dbReference type="OrthoDB" id="73653at2759"/>
<feature type="compositionally biased region" description="Polar residues" evidence="1">
    <location>
        <begin position="65"/>
        <end position="76"/>
    </location>
</feature>
<dbReference type="EMBL" id="OU898285">
    <property type="protein sequence ID" value="CAG9828341.1"/>
    <property type="molecule type" value="Genomic_DNA"/>
</dbReference>
<reference evidence="2" key="1">
    <citation type="submission" date="2022-01" db="EMBL/GenBank/DDBJ databases">
        <authorList>
            <person name="King R."/>
        </authorList>
    </citation>
    <scope>NUCLEOTIDE SEQUENCE</scope>
</reference>
<protein>
    <submittedName>
        <fullName evidence="2">Uncharacterized protein</fullName>
    </submittedName>
</protein>
<gene>
    <name evidence="2" type="ORF">DIABBA_LOCUS2268</name>
</gene>
<sequence length="76" mass="8508">MVNNKEIITKTFAIVLIQKMIWYLLFQQEKMEQRRNFLHPESAAGLQQARSVPPACPWPGPASIGKSSIPPTTGQS</sequence>
<proteinExistence type="predicted"/>
<accession>A0A9N9X7U9</accession>
<dbReference type="AlphaFoldDB" id="A0A9N9X7U9"/>
<evidence type="ECO:0000313" key="3">
    <source>
        <dbReference type="Proteomes" id="UP001153709"/>
    </source>
</evidence>